<dbReference type="OrthoDB" id="10248867at2759"/>
<name>A0A158PI87_ANGCS</name>
<keyword evidence="10" id="KW-1185">Reference proteome</keyword>
<reference evidence="11" key="1">
    <citation type="submission" date="2016-04" db="UniProtKB">
        <authorList>
            <consortium name="WormBaseParasite"/>
        </authorList>
    </citation>
    <scope>IDENTIFICATION</scope>
</reference>
<dbReference type="PANTHER" id="PTHR12189">
    <property type="entry name" value="MRNA GUANINE-7- METHYLTRANSFERASE"/>
    <property type="match status" value="1"/>
</dbReference>
<dbReference type="Gene3D" id="3.40.50.150">
    <property type="entry name" value="Vaccinia Virus protein VP39"/>
    <property type="match status" value="1"/>
</dbReference>
<organism evidence="11">
    <name type="scientific">Angiostrongylus costaricensis</name>
    <name type="common">Nematode worm</name>
    <dbReference type="NCBI Taxonomy" id="334426"/>
    <lineage>
        <taxon>Eukaryota</taxon>
        <taxon>Metazoa</taxon>
        <taxon>Ecdysozoa</taxon>
        <taxon>Nematoda</taxon>
        <taxon>Chromadorea</taxon>
        <taxon>Rhabditida</taxon>
        <taxon>Rhabditina</taxon>
        <taxon>Rhabditomorpha</taxon>
        <taxon>Strongyloidea</taxon>
        <taxon>Metastrongylidae</taxon>
        <taxon>Angiostrongylus</taxon>
    </lineage>
</organism>
<dbReference type="EC" id="2.1.1.56" evidence="1"/>
<keyword evidence="4" id="KW-0949">S-adenosyl-L-methionine</keyword>
<evidence type="ECO:0000313" key="10">
    <source>
        <dbReference type="Proteomes" id="UP000267027"/>
    </source>
</evidence>
<dbReference type="EMBL" id="UYYA01004023">
    <property type="protein sequence ID" value="VDM58871.1"/>
    <property type="molecule type" value="Genomic_DNA"/>
</dbReference>
<evidence type="ECO:0000256" key="4">
    <source>
        <dbReference type="ARBA" id="ARBA00022691"/>
    </source>
</evidence>
<proteinExistence type="predicted"/>
<evidence type="ECO:0000313" key="11">
    <source>
        <dbReference type="WBParaSite" id="ACOC_0000728501-mRNA-1"/>
    </source>
</evidence>
<evidence type="ECO:0000256" key="6">
    <source>
        <dbReference type="ARBA" id="ARBA00023042"/>
    </source>
</evidence>
<dbReference type="AlphaFoldDB" id="A0A158PI87"/>
<keyword evidence="2" id="KW-0489">Methyltransferase</keyword>
<dbReference type="InterPro" id="IPR004971">
    <property type="entry name" value="mRNA_G-N7_MeTrfase_dom"/>
</dbReference>
<dbReference type="PROSITE" id="PS51562">
    <property type="entry name" value="RNA_CAP0_MT"/>
    <property type="match status" value="1"/>
</dbReference>
<keyword evidence="5" id="KW-0694">RNA-binding</keyword>
<dbReference type="Proteomes" id="UP000267027">
    <property type="component" value="Unassembled WGS sequence"/>
</dbReference>
<protein>
    <recommendedName>
        <fullName evidence="1">mRNA (guanine-N(7))-methyltransferase</fullName>
        <ecNumber evidence="1">2.1.1.56</ecNumber>
    </recommendedName>
</protein>
<keyword evidence="6" id="KW-0506">mRNA capping</keyword>
<dbReference type="STRING" id="334426.A0A158PI87"/>
<reference evidence="9 10" key="2">
    <citation type="submission" date="2018-11" db="EMBL/GenBank/DDBJ databases">
        <authorList>
            <consortium name="Pathogen Informatics"/>
        </authorList>
    </citation>
    <scope>NUCLEOTIDE SEQUENCE [LARGE SCALE GENOMIC DNA]</scope>
    <source>
        <strain evidence="9 10">Costa Rica</strain>
    </source>
</reference>
<dbReference type="GO" id="GO:0004482">
    <property type="term" value="F:mRNA 5'-cap (guanine-N7-)-methyltransferase activity"/>
    <property type="evidence" value="ECO:0007669"/>
    <property type="project" value="UniProtKB-EC"/>
</dbReference>
<evidence type="ECO:0000259" key="8">
    <source>
        <dbReference type="PROSITE" id="PS51562"/>
    </source>
</evidence>
<dbReference type="InterPro" id="IPR029063">
    <property type="entry name" value="SAM-dependent_MTases_sf"/>
</dbReference>
<dbReference type="CDD" id="cd02440">
    <property type="entry name" value="AdoMet_MTases"/>
    <property type="match status" value="1"/>
</dbReference>
<dbReference type="GO" id="GO:0005634">
    <property type="term" value="C:nucleus"/>
    <property type="evidence" value="ECO:0007669"/>
    <property type="project" value="TreeGrafter"/>
</dbReference>
<dbReference type="PANTHER" id="PTHR12189:SF2">
    <property type="entry name" value="MRNA CAP GUANINE-N7 METHYLTRANSFERASE"/>
    <property type="match status" value="1"/>
</dbReference>
<evidence type="ECO:0000256" key="2">
    <source>
        <dbReference type="ARBA" id="ARBA00022603"/>
    </source>
</evidence>
<evidence type="ECO:0000256" key="1">
    <source>
        <dbReference type="ARBA" id="ARBA00011926"/>
    </source>
</evidence>
<keyword evidence="6" id="KW-0507">mRNA processing</keyword>
<evidence type="ECO:0000256" key="7">
    <source>
        <dbReference type="ARBA" id="ARBA00044712"/>
    </source>
</evidence>
<dbReference type="OMA" id="HYCFESM"/>
<dbReference type="GO" id="GO:0003723">
    <property type="term" value="F:RNA binding"/>
    <property type="evidence" value="ECO:0007669"/>
    <property type="project" value="UniProtKB-KW"/>
</dbReference>
<evidence type="ECO:0000256" key="5">
    <source>
        <dbReference type="ARBA" id="ARBA00022884"/>
    </source>
</evidence>
<accession>A0A158PI87</accession>
<comment type="catalytic activity">
    <reaction evidence="7">
        <text>a 5'-end (5'-triphosphoguanosine)-ribonucleoside in mRNA + S-adenosyl-L-methionine = a 5'-end (N(7)-methyl 5'-triphosphoguanosine)-ribonucleoside in mRNA + S-adenosyl-L-homocysteine</text>
        <dbReference type="Rhea" id="RHEA:67008"/>
        <dbReference type="Rhea" id="RHEA-COMP:17166"/>
        <dbReference type="Rhea" id="RHEA-COMP:17167"/>
        <dbReference type="ChEBI" id="CHEBI:57856"/>
        <dbReference type="ChEBI" id="CHEBI:59789"/>
        <dbReference type="ChEBI" id="CHEBI:156461"/>
        <dbReference type="ChEBI" id="CHEBI:167617"/>
        <dbReference type="EC" id="2.1.1.56"/>
    </reaction>
</comment>
<evidence type="ECO:0000256" key="3">
    <source>
        <dbReference type="ARBA" id="ARBA00022679"/>
    </source>
</evidence>
<keyword evidence="3" id="KW-0808">Transferase</keyword>
<dbReference type="Pfam" id="PF03291">
    <property type="entry name" value="mRNA_G-N7_MeTrfase"/>
    <property type="match status" value="1"/>
</dbReference>
<sequence>MSSDTVADHYNSVRQEDIVGRADSRIFYMRNLNNWMKSELIQESSSSLLRPRVLDLACGKGGDLRKWKVANIESIVMADVAKVSLHHAEERYKQMLQRERYGLFSAEFVHADCCKENLKSKISSHSEFDLVSCQFALHYSFIDEQSARTFLRNATETLRPGGYLIGTLPDAERIVWSVRENDGEFRNSVCTIRYDNKDELQSPPLFGAKFHFTLDSQVNCPEFLAYFPLVMQ</sequence>
<dbReference type="SUPFAM" id="SSF53335">
    <property type="entry name" value="S-adenosyl-L-methionine-dependent methyltransferases"/>
    <property type="match status" value="1"/>
</dbReference>
<feature type="domain" description="MRNA cap 0 methyltransferase" evidence="8">
    <location>
        <begin position="24"/>
        <end position="232"/>
    </location>
</feature>
<dbReference type="InterPro" id="IPR039753">
    <property type="entry name" value="RG7MT1"/>
</dbReference>
<dbReference type="WBParaSite" id="ACOC_0000728501-mRNA-1">
    <property type="protein sequence ID" value="ACOC_0000728501-mRNA-1"/>
    <property type="gene ID" value="ACOC_0000728501"/>
</dbReference>
<gene>
    <name evidence="9" type="ORF">ACOC_LOCUS7286</name>
</gene>
<evidence type="ECO:0000313" key="9">
    <source>
        <dbReference type="EMBL" id="VDM58871.1"/>
    </source>
</evidence>